<evidence type="ECO:0000313" key="2">
    <source>
        <dbReference type="Proteomes" id="UP000186955"/>
    </source>
</evidence>
<organism evidence="1 2">
    <name type="scientific">Penicillium subrubescens</name>
    <dbReference type="NCBI Taxonomy" id="1316194"/>
    <lineage>
        <taxon>Eukaryota</taxon>
        <taxon>Fungi</taxon>
        <taxon>Dikarya</taxon>
        <taxon>Ascomycota</taxon>
        <taxon>Pezizomycotina</taxon>
        <taxon>Eurotiomycetes</taxon>
        <taxon>Eurotiomycetidae</taxon>
        <taxon>Eurotiales</taxon>
        <taxon>Aspergillaceae</taxon>
        <taxon>Penicillium</taxon>
    </lineage>
</organism>
<name>A0A1Q5SQX9_9EURO</name>
<reference evidence="1 2" key="1">
    <citation type="submission" date="2016-10" db="EMBL/GenBank/DDBJ databases">
        <title>Genome sequence of the ascomycete fungus Penicillium subrubescens.</title>
        <authorList>
            <person name="De Vries R.P."/>
            <person name="Peng M."/>
            <person name="Dilokpimol A."/>
            <person name="Hilden K."/>
            <person name="Makela M.R."/>
            <person name="Grigoriev I."/>
            <person name="Riley R."/>
            <person name="Granchi Z."/>
        </authorList>
    </citation>
    <scope>NUCLEOTIDE SEQUENCE [LARGE SCALE GENOMIC DNA]</scope>
    <source>
        <strain evidence="1 2">CBS 132785</strain>
    </source>
</reference>
<sequence>MAEVLAVAVASGDNQPSATSEQRVWDNIHRHEFRVVVLCLEKNPEAEQATAEEVALCHNLGEIAESEIPENECNKTWARRKLVFMYWVFCGTKNAWEWDVEKIREERRRDQELYRFSDSGELSPKSRGA</sequence>
<proteinExistence type="predicted"/>
<keyword evidence="2" id="KW-1185">Reference proteome</keyword>
<protein>
    <submittedName>
        <fullName evidence="1">Uncharacterized protein</fullName>
    </submittedName>
</protein>
<dbReference type="OrthoDB" id="10634802at2759"/>
<dbReference type="AlphaFoldDB" id="A0A1Q5SQX9"/>
<dbReference type="EMBL" id="MNBE01000758">
    <property type="protein sequence ID" value="OKO90285.1"/>
    <property type="molecule type" value="Genomic_DNA"/>
</dbReference>
<accession>A0A1Q5SQX9</accession>
<comment type="caution">
    <text evidence="1">The sequence shown here is derived from an EMBL/GenBank/DDBJ whole genome shotgun (WGS) entry which is preliminary data.</text>
</comment>
<dbReference type="Proteomes" id="UP000186955">
    <property type="component" value="Unassembled WGS sequence"/>
</dbReference>
<gene>
    <name evidence="1" type="ORF">PENSUB_13418</name>
</gene>
<evidence type="ECO:0000313" key="1">
    <source>
        <dbReference type="EMBL" id="OKO90285.1"/>
    </source>
</evidence>